<sequence length="107" mass="12339">MHFLNVLESIFVISGGKVTSLNNLHPEKADFLMIFNEDGKTIFSRLSQFLKDDFPIDVIDEENSKYFKLTQFLKARSPIILIDEGTITSINDSQFQKKMILKIIKLN</sequence>
<comment type="caution">
    <text evidence="1">The sequence shown here is derived from an EMBL/GenBank/DDBJ whole genome shotgun (WGS) entry which is preliminary data.</text>
</comment>
<name>A0ABR2H7T6_9EUKA</name>
<keyword evidence="2" id="KW-1185">Reference proteome</keyword>
<evidence type="ECO:0000313" key="2">
    <source>
        <dbReference type="Proteomes" id="UP001470230"/>
    </source>
</evidence>
<protein>
    <submittedName>
        <fullName evidence="1">Uncharacterized protein</fullName>
    </submittedName>
</protein>
<accession>A0ABR2H7T6</accession>
<organism evidence="1 2">
    <name type="scientific">Tritrichomonas musculus</name>
    <dbReference type="NCBI Taxonomy" id="1915356"/>
    <lineage>
        <taxon>Eukaryota</taxon>
        <taxon>Metamonada</taxon>
        <taxon>Parabasalia</taxon>
        <taxon>Tritrichomonadida</taxon>
        <taxon>Tritrichomonadidae</taxon>
        <taxon>Tritrichomonas</taxon>
    </lineage>
</organism>
<gene>
    <name evidence="1" type="ORF">M9Y10_026746</name>
</gene>
<evidence type="ECO:0000313" key="1">
    <source>
        <dbReference type="EMBL" id="KAK8841797.1"/>
    </source>
</evidence>
<dbReference type="Proteomes" id="UP001470230">
    <property type="component" value="Unassembled WGS sequence"/>
</dbReference>
<dbReference type="EMBL" id="JAPFFF010000040">
    <property type="protein sequence ID" value="KAK8841797.1"/>
    <property type="molecule type" value="Genomic_DNA"/>
</dbReference>
<reference evidence="1 2" key="1">
    <citation type="submission" date="2024-04" db="EMBL/GenBank/DDBJ databases">
        <title>Tritrichomonas musculus Genome.</title>
        <authorList>
            <person name="Alves-Ferreira E."/>
            <person name="Grigg M."/>
            <person name="Lorenzi H."/>
            <person name="Galac M."/>
        </authorList>
    </citation>
    <scope>NUCLEOTIDE SEQUENCE [LARGE SCALE GENOMIC DNA]</scope>
    <source>
        <strain evidence="1 2">EAF2021</strain>
    </source>
</reference>
<proteinExistence type="predicted"/>